<feature type="domain" description="HTH lysR-type" evidence="5">
    <location>
        <begin position="2"/>
        <end position="59"/>
    </location>
</feature>
<evidence type="ECO:0000256" key="2">
    <source>
        <dbReference type="ARBA" id="ARBA00023015"/>
    </source>
</evidence>
<accession>A0A7K1LKI4</accession>
<dbReference type="PANTHER" id="PTHR30346">
    <property type="entry name" value="TRANSCRIPTIONAL DUAL REGULATOR HCAR-RELATED"/>
    <property type="match status" value="1"/>
</dbReference>
<evidence type="ECO:0000313" key="6">
    <source>
        <dbReference type="EMBL" id="MUN55707.1"/>
    </source>
</evidence>
<keyword evidence="2" id="KW-0805">Transcription regulation</keyword>
<keyword evidence="4" id="KW-0804">Transcription</keyword>
<organism evidence="6 7">
    <name type="scientific">Rothia koreensis</name>
    <dbReference type="NCBI Taxonomy" id="592378"/>
    <lineage>
        <taxon>Bacteria</taxon>
        <taxon>Bacillati</taxon>
        <taxon>Actinomycetota</taxon>
        <taxon>Actinomycetes</taxon>
        <taxon>Micrococcales</taxon>
        <taxon>Micrococcaceae</taxon>
        <taxon>Rothia</taxon>
    </lineage>
</organism>
<dbReference type="InterPro" id="IPR036390">
    <property type="entry name" value="WH_DNA-bd_sf"/>
</dbReference>
<dbReference type="SUPFAM" id="SSF46785">
    <property type="entry name" value="Winged helix' DNA-binding domain"/>
    <property type="match status" value="1"/>
</dbReference>
<sequence length="309" mass="33998">MLNLQRLRMLREVQRMGTLAKVARSMAYTPSAVSQQLALLEREAGVVLLEHVGRGVRLTPEAENLVHHADAMLARMELAESELAGSHTEVGGTLRIGAFQTAVMTVASRALDILDERHPKLAVDITQREVGEAYEGLLAHEFDVIIGEEYPGLAEPVREGVDRTTVIRDPLNLVIPGEGPLAETPRRFSDLKDAPWAMDPADQPTGQWARGICRSAGFEPRVRFDTRNPLIQAHLVRTGHAVALIPALLNRQYLAGTRLIGLPGDDHRMVYTSNRTGRASHPAILACREAFQEAVRGETAPEPDLRLTE</sequence>
<dbReference type="Pfam" id="PF00126">
    <property type="entry name" value="HTH_1"/>
    <property type="match status" value="1"/>
</dbReference>
<protein>
    <submittedName>
        <fullName evidence="6">LysR family transcriptional regulator</fullName>
    </submittedName>
</protein>
<dbReference type="EMBL" id="WOGT01000007">
    <property type="protein sequence ID" value="MUN55707.1"/>
    <property type="molecule type" value="Genomic_DNA"/>
</dbReference>
<dbReference type="GO" id="GO:0003700">
    <property type="term" value="F:DNA-binding transcription factor activity"/>
    <property type="evidence" value="ECO:0007669"/>
    <property type="project" value="InterPro"/>
</dbReference>
<comment type="similarity">
    <text evidence="1">Belongs to the LysR transcriptional regulatory family.</text>
</comment>
<evidence type="ECO:0000256" key="3">
    <source>
        <dbReference type="ARBA" id="ARBA00023125"/>
    </source>
</evidence>
<comment type="caution">
    <text evidence="6">The sequence shown here is derived from an EMBL/GenBank/DDBJ whole genome shotgun (WGS) entry which is preliminary data.</text>
</comment>
<dbReference type="GO" id="GO:0032993">
    <property type="term" value="C:protein-DNA complex"/>
    <property type="evidence" value="ECO:0007669"/>
    <property type="project" value="TreeGrafter"/>
</dbReference>
<dbReference type="RefSeq" id="WP_129316232.1">
    <property type="nucleotide sequence ID" value="NZ_CP197643.1"/>
</dbReference>
<evidence type="ECO:0000259" key="5">
    <source>
        <dbReference type="PROSITE" id="PS50931"/>
    </source>
</evidence>
<evidence type="ECO:0000313" key="7">
    <source>
        <dbReference type="Proteomes" id="UP000462152"/>
    </source>
</evidence>
<dbReference type="Gene3D" id="1.10.10.10">
    <property type="entry name" value="Winged helix-like DNA-binding domain superfamily/Winged helix DNA-binding domain"/>
    <property type="match status" value="1"/>
</dbReference>
<dbReference type="InterPro" id="IPR000847">
    <property type="entry name" value="LysR_HTH_N"/>
</dbReference>
<dbReference type="SUPFAM" id="SSF53850">
    <property type="entry name" value="Periplasmic binding protein-like II"/>
    <property type="match status" value="1"/>
</dbReference>
<reference evidence="6 7" key="1">
    <citation type="submission" date="2019-12" db="EMBL/GenBank/DDBJ databases">
        <authorList>
            <person name="Li J."/>
            <person name="Shi Y."/>
            <person name="Xu G."/>
            <person name="Xiao D."/>
            <person name="Ran X."/>
        </authorList>
    </citation>
    <scope>NUCLEOTIDE SEQUENCE [LARGE SCALE GENOMIC DNA]</scope>
    <source>
        <strain evidence="6 7">JCM 15915</strain>
    </source>
</reference>
<dbReference type="AlphaFoldDB" id="A0A7K1LKI4"/>
<evidence type="ECO:0000256" key="4">
    <source>
        <dbReference type="ARBA" id="ARBA00023163"/>
    </source>
</evidence>
<dbReference type="Gene3D" id="3.40.190.10">
    <property type="entry name" value="Periplasmic binding protein-like II"/>
    <property type="match status" value="2"/>
</dbReference>
<name>A0A7K1LKI4_9MICC</name>
<evidence type="ECO:0000256" key="1">
    <source>
        <dbReference type="ARBA" id="ARBA00009437"/>
    </source>
</evidence>
<dbReference type="Pfam" id="PF03466">
    <property type="entry name" value="LysR_substrate"/>
    <property type="match status" value="1"/>
</dbReference>
<dbReference type="PROSITE" id="PS50931">
    <property type="entry name" value="HTH_LYSR"/>
    <property type="match status" value="1"/>
</dbReference>
<proteinExistence type="inferred from homology"/>
<dbReference type="OrthoDB" id="3673085at2"/>
<dbReference type="Proteomes" id="UP000462152">
    <property type="component" value="Unassembled WGS sequence"/>
</dbReference>
<dbReference type="GO" id="GO:0003677">
    <property type="term" value="F:DNA binding"/>
    <property type="evidence" value="ECO:0007669"/>
    <property type="project" value="UniProtKB-KW"/>
</dbReference>
<keyword evidence="3" id="KW-0238">DNA-binding</keyword>
<keyword evidence="7" id="KW-1185">Reference proteome</keyword>
<gene>
    <name evidence="6" type="ORF">GMA10_10880</name>
</gene>
<dbReference type="InterPro" id="IPR036388">
    <property type="entry name" value="WH-like_DNA-bd_sf"/>
</dbReference>
<dbReference type="InterPro" id="IPR005119">
    <property type="entry name" value="LysR_subst-bd"/>
</dbReference>
<dbReference type="PANTHER" id="PTHR30346:SF29">
    <property type="entry name" value="LYSR SUBSTRATE-BINDING"/>
    <property type="match status" value="1"/>
</dbReference>